<name>A0ABQ5JV13_9EUKA</name>
<keyword evidence="2" id="KW-1185">Reference proteome</keyword>
<comment type="caution">
    <text evidence="1">The sequence shown here is derived from an EMBL/GenBank/DDBJ whole genome shotgun (WGS) entry which is preliminary data.</text>
</comment>
<dbReference type="Proteomes" id="UP001057375">
    <property type="component" value="Unassembled WGS sequence"/>
</dbReference>
<sequence length="1156" mass="133756">QSVKLSILTLIKPHVREWLSIYNDPTCMDMWIVLLSNMTEFPDKDDNPNLTLCADAWSLFEPVTDILPEIFAKGNEFQYDFLILLFFSNLSSIPSQTIEVYEQCKGFLDPWFELYQRKQSKWGIEFWSRLITNFSSVPSLVPKLSSKFDAKMKWCKLNGKMCVTSVHYCCYLAHCSSSEISNKIQPWNELLKEIIYQCPNSQSISTLYNNYKGRIKALFQSLKTNSQIESNQTEIFYCCQCLSCFLQPSIFRKYPHKVQSQVLLPEDDYNDLFDTFIDDISRFGTVLPEIVTGKLIGENIEQFIVRILNLAVFLLDISTKSSILSLFQPFVARFFRRFDNIFIQRGLINMLYFMTLSSNYGPPNARLASEAWPLFSVVMRTFRRHHRDFTHYNVFGFFANLCCDSARIPEIYTNVKDVLIPWYEYHKDKDYVHSCSQWFRLISMLSSDPSIIPFLSPKFDDSMKWIWDNKATQQPDYDRYVSNVAAYVSRKFFIPLISSVPMVSMIPVLETSISPDSGEYEYVSRICSVMEFTKSLKGTHFFLDFSLVNVITGVAIQHKTKICARGQICCEIPKKQRDAGESCKPDESKLFIEKDSINHSSLMLYTAPRHMTISMPVEDERHLRQSVYDSIEQSGAGVEVYSKRHIPISFTKSTYSKHNSPNIKAPSFPSIIACDETSSEQDDYRSGFVQEIIQGSQYNKTYTHISIPFSSSSSMKGAYFCINNDSIPSHLLLTLKSSKGERISKKYDFSEFKVGPKERKNEIKIREAREIAFKKLWSEAEFIKSEFVQEGYSTSIPIAFDAPTVVVPSFSMVKGKDDSYCKESKFYDRSSDAQRMLKGDDRVFSSHLSIPFPSPSPMKGAYFCSYEIGYSPCLLFTFTHSDGTKTSKKYEFSKFKHKYEWHFLPIDLDNVILCEIEGKGFHPNCRIFEIDCLVFIREETPEELKAREAREKLSAEAPVVKPEFIKEGDGESYGRDSIPISRDNPILIDPSFSMVNGKNDCYCKESEWYDKSSRAQKMLKWEGDVLLSHLSIPFPSPSPMKGAYICVNNGYSSPSLLFTFTDCDGKKTSKKYEFTKPEHDYEWHFLPIDLMNVVLCEIEGKIWSFSGDIDEDEPEKEEKQRYFSIYSLVFIKFHEYIEPEERIERVQPKFITFGFV</sequence>
<feature type="non-terminal residue" evidence="1">
    <location>
        <position position="1"/>
    </location>
</feature>
<organism evidence="1 2">
    <name type="scientific">Aduncisulcus paluster</name>
    <dbReference type="NCBI Taxonomy" id="2918883"/>
    <lineage>
        <taxon>Eukaryota</taxon>
        <taxon>Metamonada</taxon>
        <taxon>Carpediemonas-like organisms</taxon>
        <taxon>Aduncisulcus</taxon>
    </lineage>
</organism>
<dbReference type="EMBL" id="BQXS01011929">
    <property type="protein sequence ID" value="GKT18281.1"/>
    <property type="molecule type" value="Genomic_DNA"/>
</dbReference>
<evidence type="ECO:0000313" key="1">
    <source>
        <dbReference type="EMBL" id="GKT18281.1"/>
    </source>
</evidence>
<reference evidence="1" key="1">
    <citation type="submission" date="2022-03" db="EMBL/GenBank/DDBJ databases">
        <title>Draft genome sequence of Aduncisulcus paluster, a free-living microaerophilic Fornicata.</title>
        <authorList>
            <person name="Yuyama I."/>
            <person name="Kume K."/>
            <person name="Tamura T."/>
            <person name="Inagaki Y."/>
            <person name="Hashimoto T."/>
        </authorList>
    </citation>
    <scope>NUCLEOTIDE SEQUENCE</scope>
    <source>
        <strain evidence="1">NY0171</strain>
    </source>
</reference>
<gene>
    <name evidence="1" type="ORF">ADUPG1_011281</name>
</gene>
<accession>A0ABQ5JV13</accession>
<protein>
    <submittedName>
        <fullName evidence="1">Uncharacterized protein</fullName>
    </submittedName>
</protein>
<evidence type="ECO:0000313" key="2">
    <source>
        <dbReference type="Proteomes" id="UP001057375"/>
    </source>
</evidence>
<proteinExistence type="predicted"/>